<accession>A0AA39V944</accession>
<comment type="caution">
    <text evidence="2">The sequence shown here is derived from an EMBL/GenBank/DDBJ whole genome shotgun (WGS) entry which is preliminary data.</text>
</comment>
<feature type="region of interest" description="Disordered" evidence="1">
    <location>
        <begin position="1"/>
        <end position="113"/>
    </location>
</feature>
<feature type="compositionally biased region" description="Polar residues" evidence="1">
    <location>
        <begin position="50"/>
        <end position="64"/>
    </location>
</feature>
<evidence type="ECO:0000256" key="1">
    <source>
        <dbReference type="SAM" id="MobiDB-lite"/>
    </source>
</evidence>
<dbReference type="AlphaFoldDB" id="A0AA39V944"/>
<name>A0AA39V944_9LECA</name>
<proteinExistence type="predicted"/>
<reference evidence="2" key="1">
    <citation type="submission" date="2023-03" db="EMBL/GenBank/DDBJ databases">
        <title>Complete genome of Cladonia borealis.</title>
        <authorList>
            <person name="Park H."/>
        </authorList>
    </citation>
    <scope>NUCLEOTIDE SEQUENCE</scope>
    <source>
        <strain evidence="2">ANT050790</strain>
    </source>
</reference>
<gene>
    <name evidence="2" type="ORF">JMJ35_003012</name>
</gene>
<dbReference type="EMBL" id="JAFEKC020000005">
    <property type="protein sequence ID" value="KAK0514395.1"/>
    <property type="molecule type" value="Genomic_DNA"/>
</dbReference>
<sequence length="229" mass="24513">MASPTHSPPLSPSVSAIENQDIDIDISSTMGFASFGAKPNPPKKKRKIGNMNTVSEGSGSNNTPLGMRGKKHSGPVPDLNAVREGREQQAKGQLQEQEEEVEGGGRVPNVEWGNGEADVLGRIDGLAQAPEFEDKGPSYIVGDEEIRTSSGNTNSVMAPPMHVGKSNGEKGPGGLEPGRKTDGQWDWQALRRGVRHARGDTAFYDASFVEDPWKHLIDDRDDGGKQSGT</sequence>
<evidence type="ECO:0000313" key="2">
    <source>
        <dbReference type="EMBL" id="KAK0514395.1"/>
    </source>
</evidence>
<keyword evidence="3" id="KW-1185">Reference proteome</keyword>
<organism evidence="2 3">
    <name type="scientific">Cladonia borealis</name>
    <dbReference type="NCBI Taxonomy" id="184061"/>
    <lineage>
        <taxon>Eukaryota</taxon>
        <taxon>Fungi</taxon>
        <taxon>Dikarya</taxon>
        <taxon>Ascomycota</taxon>
        <taxon>Pezizomycotina</taxon>
        <taxon>Lecanoromycetes</taxon>
        <taxon>OSLEUM clade</taxon>
        <taxon>Lecanoromycetidae</taxon>
        <taxon>Lecanorales</taxon>
        <taxon>Lecanorineae</taxon>
        <taxon>Cladoniaceae</taxon>
        <taxon>Cladonia</taxon>
    </lineage>
</organism>
<evidence type="ECO:0000313" key="3">
    <source>
        <dbReference type="Proteomes" id="UP001166286"/>
    </source>
</evidence>
<protein>
    <submittedName>
        <fullName evidence="2">Uncharacterized protein</fullName>
    </submittedName>
</protein>
<dbReference type="Proteomes" id="UP001166286">
    <property type="component" value="Unassembled WGS sequence"/>
</dbReference>
<feature type="region of interest" description="Disordered" evidence="1">
    <location>
        <begin position="145"/>
        <end position="183"/>
    </location>
</feature>
<feature type="compositionally biased region" description="Pro residues" evidence="1">
    <location>
        <begin position="1"/>
        <end position="11"/>
    </location>
</feature>